<sequence>MRIAKIIGKVTLSRSVPEFQGAVLKLAVPMMLSDIENENTPLDDLLVVYDELGAGQDNYIALSEGGEAAQPFYPDMKPVDAYNAAILDTVDIRYRLKK</sequence>
<dbReference type="AlphaFoldDB" id="A0A2S8F5S9"/>
<comment type="caution">
    <text evidence="3">The sequence shown here is derived from an EMBL/GenBank/DDBJ whole genome shotgun (WGS) entry which is preliminary data.</text>
</comment>
<organism evidence="3 4">
    <name type="scientific">Blastopirellula marina</name>
    <dbReference type="NCBI Taxonomy" id="124"/>
    <lineage>
        <taxon>Bacteria</taxon>
        <taxon>Pseudomonadati</taxon>
        <taxon>Planctomycetota</taxon>
        <taxon>Planctomycetia</taxon>
        <taxon>Pirellulales</taxon>
        <taxon>Pirellulaceae</taxon>
        <taxon>Blastopirellula</taxon>
    </lineage>
</organism>
<gene>
    <name evidence="3" type="ORF">C5Y96_18465</name>
</gene>
<dbReference type="InterPro" id="IPR036677">
    <property type="entry name" value="EutN_CcmL_sf"/>
</dbReference>
<dbReference type="Gene3D" id="2.40.50.220">
    <property type="entry name" value="EutN/Ccml"/>
    <property type="match status" value="1"/>
</dbReference>
<comment type="subcellular location">
    <subcellularLocation>
        <location evidence="1">Bacterial microcompartment</location>
    </subcellularLocation>
</comment>
<dbReference type="SUPFAM" id="SSF159133">
    <property type="entry name" value="EutN/CcmL-like"/>
    <property type="match status" value="1"/>
</dbReference>
<name>A0A2S8F5S9_9BACT</name>
<dbReference type="PANTHER" id="PTHR36539:SF1">
    <property type="entry name" value="BACTERIAL MICROCOMPARTMENT SHELL VERTEX PROTEIN EUTN"/>
    <property type="match status" value="1"/>
</dbReference>
<dbReference type="Pfam" id="PF03319">
    <property type="entry name" value="EutN_CcmL"/>
    <property type="match status" value="1"/>
</dbReference>
<dbReference type="OrthoDB" id="281843at2"/>
<dbReference type="PANTHER" id="PTHR36539">
    <property type="entry name" value="ETHANOLAMINE UTILIZATION PROTEIN EUTN"/>
    <property type="match status" value="1"/>
</dbReference>
<dbReference type="EMBL" id="PUIA01000057">
    <property type="protein sequence ID" value="PQO27516.1"/>
    <property type="molecule type" value="Genomic_DNA"/>
</dbReference>
<accession>A0A2S8F5S9</accession>
<dbReference type="RefSeq" id="WP_105356355.1">
    <property type="nucleotide sequence ID" value="NZ_PUIA01000057.1"/>
</dbReference>
<protein>
    <submittedName>
        <fullName evidence="3">Carbon dioxide concentrating mechanism protein CcmL</fullName>
    </submittedName>
</protein>
<dbReference type="Proteomes" id="UP000240009">
    <property type="component" value="Unassembled WGS sequence"/>
</dbReference>
<evidence type="ECO:0000256" key="2">
    <source>
        <dbReference type="ARBA" id="ARBA00024446"/>
    </source>
</evidence>
<evidence type="ECO:0000313" key="4">
    <source>
        <dbReference type="Proteomes" id="UP000240009"/>
    </source>
</evidence>
<proteinExistence type="predicted"/>
<keyword evidence="2" id="KW-1283">Bacterial microcompartment</keyword>
<dbReference type="PROSITE" id="PS51932">
    <property type="entry name" value="BMV"/>
    <property type="match status" value="1"/>
</dbReference>
<reference evidence="3 4" key="1">
    <citation type="submission" date="2018-02" db="EMBL/GenBank/DDBJ databases">
        <title>Comparative genomes isolates from brazilian mangrove.</title>
        <authorList>
            <person name="Araujo J.E."/>
            <person name="Taketani R.G."/>
            <person name="Silva M.C.P."/>
            <person name="Loureco M.V."/>
            <person name="Andreote F.D."/>
        </authorList>
    </citation>
    <scope>NUCLEOTIDE SEQUENCE [LARGE SCALE GENOMIC DNA]</scope>
    <source>
        <strain evidence="3 4">HEX-2 MGV</strain>
    </source>
</reference>
<dbReference type="InterPro" id="IPR004992">
    <property type="entry name" value="EutN_CcmL"/>
</dbReference>
<dbReference type="GO" id="GO:0031469">
    <property type="term" value="C:bacterial microcompartment"/>
    <property type="evidence" value="ECO:0007669"/>
    <property type="project" value="UniProtKB-SubCell"/>
</dbReference>
<evidence type="ECO:0000313" key="3">
    <source>
        <dbReference type="EMBL" id="PQO27516.1"/>
    </source>
</evidence>
<evidence type="ECO:0000256" key="1">
    <source>
        <dbReference type="ARBA" id="ARBA00024322"/>
    </source>
</evidence>